<feature type="transmembrane region" description="Helical" evidence="7">
    <location>
        <begin position="82"/>
        <end position="102"/>
    </location>
</feature>
<feature type="transmembrane region" description="Helical" evidence="7">
    <location>
        <begin position="123"/>
        <end position="141"/>
    </location>
</feature>
<feature type="region of interest" description="Disordered" evidence="6">
    <location>
        <begin position="588"/>
        <end position="608"/>
    </location>
</feature>
<keyword evidence="4 7" id="KW-1133">Transmembrane helix</keyword>
<feature type="transmembrane region" description="Helical" evidence="7">
    <location>
        <begin position="428"/>
        <end position="447"/>
    </location>
</feature>
<proteinExistence type="inferred from homology"/>
<feature type="transmembrane region" description="Helical" evidence="7">
    <location>
        <begin position="385"/>
        <end position="407"/>
    </location>
</feature>
<reference evidence="8" key="1">
    <citation type="submission" date="2014-03" db="EMBL/GenBank/DDBJ databases">
        <authorList>
            <person name="Casaregola S."/>
        </authorList>
    </citation>
    <scope>NUCLEOTIDE SEQUENCE [LARGE SCALE GENOMIC DNA]</scope>
    <source>
        <strain evidence="8">CLIB 918</strain>
    </source>
</reference>
<feature type="transmembrane region" description="Helical" evidence="7">
    <location>
        <begin position="346"/>
        <end position="365"/>
    </location>
</feature>
<evidence type="ECO:0000256" key="4">
    <source>
        <dbReference type="ARBA" id="ARBA00022989"/>
    </source>
</evidence>
<protein>
    <submittedName>
        <fullName evidence="8">Uncharacterized protein</fullName>
    </submittedName>
</protein>
<dbReference type="InterPro" id="IPR006876">
    <property type="entry name" value="LMBR1-like_membr_prot"/>
</dbReference>
<comment type="similarity">
    <text evidence="2">Belongs to the LIMR family.</text>
</comment>
<dbReference type="EMBL" id="CCBN010000014">
    <property type="protein sequence ID" value="CDO56232.1"/>
    <property type="molecule type" value="Genomic_DNA"/>
</dbReference>
<name>A0A0J9XFF4_GEOCN</name>
<keyword evidence="3 7" id="KW-0812">Transmembrane</keyword>
<sequence>MGSVYPVIAFTLTALITLLGIRRYTRLCETPSYVLVPLFFAVYIPCSIVVLVPIDIVSSSKHSKSTASFYLPKEVRLALWRIIYWLAFILTWAILPMLQSYVDSGYRTKARKFQDAVSVNLKFQLAMLVTAVTGLAAYAFLSTTVLTYSSVEAIVMALSHSYALVIALWLMGHGLVNIPRRCWIEAAPAAKLKGLYLSATLANDTIADAHAEYANVAAEILALPRVYKEGRHRTWILELVETVEAGPGVPLNTDLRQAVASRSRRGRIDRSMINERYLARLSSRFQTARNLLIRYDADWQKLLWEASILEDITAPSLDATKPVFRYRRTLLPPPTARLYYTTVKPFLQRSLSVFLIILTVVLIWSELAQETIFSIVNFAVSHTFGLTQQCVSWLFLGYMCTAAFSSLTRIRVFQYYALVYRHTDYSSLLFYAMYACRLTVPLSYNYITLISSRGSVFEEFLGKSINFTPLGMYFNYWMPRFILVPIVVSFFQFYDRIFGLVEEDDRSRGSLIGDEEVSGYDSAYGEVDEDDAAEGRELINRALTDPSYRFALRHPNIFIVAAAAAEEAADPNGSDAISNASAQSFNNCNGDAAGTKGRTSPTHLTRTSPSVRRTLQLGGGSVHRTRLHDQTALVGAGNSAGVLGHVVRKVVGKRRNPPNETTRLLS</sequence>
<evidence type="ECO:0000313" key="8">
    <source>
        <dbReference type="EMBL" id="CDO56232.1"/>
    </source>
</evidence>
<feature type="transmembrane region" description="Helical" evidence="7">
    <location>
        <begin position="33"/>
        <end position="54"/>
    </location>
</feature>
<dbReference type="GO" id="GO:0016020">
    <property type="term" value="C:membrane"/>
    <property type="evidence" value="ECO:0007669"/>
    <property type="project" value="UniProtKB-SubCell"/>
</dbReference>
<comment type="caution">
    <text evidence="8">The sequence shown here is derived from an EMBL/GenBank/DDBJ whole genome shotgun (WGS) entry which is preliminary data.</text>
</comment>
<gene>
    <name evidence="8" type="ORF">BN980_GECA14s01440g</name>
</gene>
<accession>A0A0J9XFF4</accession>
<feature type="transmembrane region" description="Helical" evidence="7">
    <location>
        <begin position="476"/>
        <end position="494"/>
    </location>
</feature>
<dbReference type="AlphaFoldDB" id="A0A0J9XFF4"/>
<feature type="transmembrane region" description="Helical" evidence="7">
    <location>
        <begin position="153"/>
        <end position="171"/>
    </location>
</feature>
<evidence type="ECO:0000313" key="9">
    <source>
        <dbReference type="Proteomes" id="UP000242525"/>
    </source>
</evidence>
<dbReference type="Pfam" id="PF04791">
    <property type="entry name" value="LMBR1"/>
    <property type="match status" value="1"/>
</dbReference>
<dbReference type="PANTHER" id="PTHR21355">
    <property type="entry name" value="G-PROTEIN COUPLED RECEPTOR-ASSOCIATED PROTEIN LMBRD2"/>
    <property type="match status" value="1"/>
</dbReference>
<evidence type="ECO:0000256" key="6">
    <source>
        <dbReference type="SAM" id="MobiDB-lite"/>
    </source>
</evidence>
<feature type="compositionally biased region" description="Polar residues" evidence="6">
    <location>
        <begin position="597"/>
        <end position="608"/>
    </location>
</feature>
<dbReference type="InterPro" id="IPR051584">
    <property type="entry name" value="GPCR-associated_LMBR1"/>
</dbReference>
<feature type="transmembrane region" description="Helical" evidence="7">
    <location>
        <begin position="6"/>
        <end position="21"/>
    </location>
</feature>
<organism evidence="8 9">
    <name type="scientific">Geotrichum candidum</name>
    <name type="common">Oospora lactis</name>
    <name type="synonym">Dipodascus geotrichum</name>
    <dbReference type="NCBI Taxonomy" id="1173061"/>
    <lineage>
        <taxon>Eukaryota</taxon>
        <taxon>Fungi</taxon>
        <taxon>Dikarya</taxon>
        <taxon>Ascomycota</taxon>
        <taxon>Saccharomycotina</taxon>
        <taxon>Dipodascomycetes</taxon>
        <taxon>Dipodascales</taxon>
        <taxon>Dipodascaceae</taxon>
        <taxon>Geotrichum</taxon>
    </lineage>
</organism>
<comment type="subcellular location">
    <subcellularLocation>
        <location evidence="1">Membrane</location>
        <topology evidence="1">Multi-pass membrane protein</topology>
    </subcellularLocation>
</comment>
<evidence type="ECO:0000256" key="5">
    <source>
        <dbReference type="ARBA" id="ARBA00023136"/>
    </source>
</evidence>
<keyword evidence="5 7" id="KW-0472">Membrane</keyword>
<keyword evidence="9" id="KW-1185">Reference proteome</keyword>
<evidence type="ECO:0000256" key="1">
    <source>
        <dbReference type="ARBA" id="ARBA00004141"/>
    </source>
</evidence>
<dbReference type="Proteomes" id="UP000242525">
    <property type="component" value="Unassembled WGS sequence"/>
</dbReference>
<dbReference type="PANTHER" id="PTHR21355:SF0">
    <property type="entry name" value="G-PROTEIN COUPLED RECEPTOR-ASSOCIATED PROTEIN LMBRD2"/>
    <property type="match status" value="1"/>
</dbReference>
<dbReference type="OrthoDB" id="203099at2759"/>
<evidence type="ECO:0000256" key="7">
    <source>
        <dbReference type="SAM" id="Phobius"/>
    </source>
</evidence>
<evidence type="ECO:0000256" key="3">
    <source>
        <dbReference type="ARBA" id="ARBA00022692"/>
    </source>
</evidence>
<evidence type="ECO:0000256" key="2">
    <source>
        <dbReference type="ARBA" id="ARBA00010487"/>
    </source>
</evidence>